<feature type="non-terminal residue" evidence="1">
    <location>
        <position position="127"/>
    </location>
</feature>
<evidence type="ECO:0000313" key="1">
    <source>
        <dbReference type="EMBL" id="VUZ49516.1"/>
    </source>
</evidence>
<dbReference type="EMBL" id="CABIJS010000333">
    <property type="protein sequence ID" value="VUZ49516.1"/>
    <property type="molecule type" value="Genomic_DNA"/>
</dbReference>
<name>A0A564YQM1_HYMDI</name>
<dbReference type="Proteomes" id="UP000321570">
    <property type="component" value="Unassembled WGS sequence"/>
</dbReference>
<reference evidence="1 2" key="1">
    <citation type="submission" date="2019-07" db="EMBL/GenBank/DDBJ databases">
        <authorList>
            <person name="Jastrzebski P J."/>
            <person name="Paukszto L."/>
            <person name="Jastrzebski P J."/>
        </authorList>
    </citation>
    <scope>NUCLEOTIDE SEQUENCE [LARGE SCALE GENOMIC DNA]</scope>
    <source>
        <strain evidence="1 2">WMS-il1</strain>
    </source>
</reference>
<dbReference type="AlphaFoldDB" id="A0A564YQM1"/>
<evidence type="ECO:0000313" key="2">
    <source>
        <dbReference type="Proteomes" id="UP000321570"/>
    </source>
</evidence>
<sequence length="127" mass="14411">EDTLGDLAVKVLHRLLWPGSTLILSSAPATDHINEALSRYYQVFVSLSDSSTAFILIKSYFWFLQRVLEEFLKSTSSCLRSASPSLRSYPAIIPFIRMIVDETCNRGVSSESDFRTELLDHFSELML</sequence>
<protein>
    <submittedName>
        <fullName evidence="1">Uncharacterized protein</fullName>
    </submittedName>
</protein>
<accession>A0A564YQM1</accession>
<keyword evidence="2" id="KW-1185">Reference proteome</keyword>
<feature type="non-terminal residue" evidence="1">
    <location>
        <position position="1"/>
    </location>
</feature>
<gene>
    <name evidence="1" type="ORF">WMSIL1_LOCUS8474</name>
</gene>
<organism evidence="1 2">
    <name type="scientific">Hymenolepis diminuta</name>
    <name type="common">Rat tapeworm</name>
    <dbReference type="NCBI Taxonomy" id="6216"/>
    <lineage>
        <taxon>Eukaryota</taxon>
        <taxon>Metazoa</taxon>
        <taxon>Spiralia</taxon>
        <taxon>Lophotrochozoa</taxon>
        <taxon>Platyhelminthes</taxon>
        <taxon>Cestoda</taxon>
        <taxon>Eucestoda</taxon>
        <taxon>Cyclophyllidea</taxon>
        <taxon>Hymenolepididae</taxon>
        <taxon>Hymenolepis</taxon>
    </lineage>
</organism>
<proteinExistence type="predicted"/>